<feature type="domain" description="WDR36/Utp21 N-terminal" evidence="2">
    <location>
        <begin position="35"/>
        <end position="233"/>
    </location>
</feature>
<dbReference type="Pfam" id="PF25171">
    <property type="entry name" value="Beta-prop_WDR36-Utp21_1st"/>
    <property type="match status" value="1"/>
</dbReference>
<dbReference type="Proteomes" id="UP001140091">
    <property type="component" value="Unassembled WGS sequence"/>
</dbReference>
<gene>
    <name evidence="3" type="ORF">H1R20_g13854</name>
</gene>
<name>A0A9W8MB17_9AGAR</name>
<protein>
    <recommendedName>
        <fullName evidence="2">WDR36/Utp21 N-terminal domain-containing protein</fullName>
    </recommendedName>
</protein>
<feature type="repeat" description="WD" evidence="1">
    <location>
        <begin position="199"/>
        <end position="230"/>
    </location>
</feature>
<dbReference type="PROSITE" id="PS50294">
    <property type="entry name" value="WD_REPEATS_REGION"/>
    <property type="match status" value="1"/>
</dbReference>
<dbReference type="InterPro" id="IPR036322">
    <property type="entry name" value="WD40_repeat_dom_sf"/>
</dbReference>
<dbReference type="GO" id="GO:0032040">
    <property type="term" value="C:small-subunit processome"/>
    <property type="evidence" value="ECO:0007669"/>
    <property type="project" value="TreeGrafter"/>
</dbReference>
<dbReference type="Gene3D" id="2.130.10.10">
    <property type="entry name" value="YVTN repeat-like/Quinoprotein amine dehydrogenase"/>
    <property type="match status" value="1"/>
</dbReference>
<dbReference type="GO" id="GO:0006364">
    <property type="term" value="P:rRNA processing"/>
    <property type="evidence" value="ECO:0007669"/>
    <property type="project" value="TreeGrafter"/>
</dbReference>
<sequence>MDGDAVWAASSTLLLKYIRGKEVLRIENPLGKQGDRMLTWETSTGSLQSTIEFEKGFTATSILHPATYLNKVIIASNEGDLELWNIQSQKRIFKFACSKLLSAPSVPLLGKKPGHSSAITALTQSPAIDVVGIGFTSGEISVYDVRADEQLMRMHMEGGGIRALGFRGDGQPILASASSAGHIALWDLNAGGRLLHMVRGAHDGAISALEWVPGQPLLITSGEDNSVKQWVFDSPTAAPRLLKFRSGHHSPPHLIRYYGR</sequence>
<dbReference type="SUPFAM" id="SSF50978">
    <property type="entry name" value="WD40 repeat-like"/>
    <property type="match status" value="1"/>
</dbReference>
<dbReference type="PANTHER" id="PTHR22840:SF12">
    <property type="entry name" value="WD REPEAT-CONTAINING PROTEIN 36"/>
    <property type="match status" value="1"/>
</dbReference>
<dbReference type="InterPro" id="IPR015943">
    <property type="entry name" value="WD40/YVTN_repeat-like_dom_sf"/>
</dbReference>
<comment type="caution">
    <text evidence="3">The sequence shown here is derived from an EMBL/GenBank/DDBJ whole genome shotgun (WGS) entry which is preliminary data.</text>
</comment>
<accession>A0A9W8MB17</accession>
<keyword evidence="4" id="KW-1185">Reference proteome</keyword>
<keyword evidence="1" id="KW-0853">WD repeat</keyword>
<dbReference type="PANTHER" id="PTHR22840">
    <property type="entry name" value="WD REPEAT-CONTAINING PROTEIN 36"/>
    <property type="match status" value="1"/>
</dbReference>
<dbReference type="PROSITE" id="PS50082">
    <property type="entry name" value="WD_REPEATS_2"/>
    <property type="match status" value="1"/>
</dbReference>
<dbReference type="InterPro" id="IPR059157">
    <property type="entry name" value="WDR36-Utp21_N"/>
</dbReference>
<evidence type="ECO:0000313" key="4">
    <source>
        <dbReference type="Proteomes" id="UP001140091"/>
    </source>
</evidence>
<dbReference type="GO" id="GO:0034388">
    <property type="term" value="C:Pwp2p-containing subcomplex of 90S preribosome"/>
    <property type="evidence" value="ECO:0007669"/>
    <property type="project" value="TreeGrafter"/>
</dbReference>
<dbReference type="InterPro" id="IPR001680">
    <property type="entry name" value="WD40_rpt"/>
</dbReference>
<evidence type="ECO:0000259" key="2">
    <source>
        <dbReference type="Pfam" id="PF25171"/>
    </source>
</evidence>
<evidence type="ECO:0000313" key="3">
    <source>
        <dbReference type="EMBL" id="KAJ2923242.1"/>
    </source>
</evidence>
<feature type="non-terminal residue" evidence="3">
    <location>
        <position position="260"/>
    </location>
</feature>
<proteinExistence type="predicted"/>
<organism evidence="3 4">
    <name type="scientific">Candolleomyces eurysporus</name>
    <dbReference type="NCBI Taxonomy" id="2828524"/>
    <lineage>
        <taxon>Eukaryota</taxon>
        <taxon>Fungi</taxon>
        <taxon>Dikarya</taxon>
        <taxon>Basidiomycota</taxon>
        <taxon>Agaricomycotina</taxon>
        <taxon>Agaricomycetes</taxon>
        <taxon>Agaricomycetidae</taxon>
        <taxon>Agaricales</taxon>
        <taxon>Agaricineae</taxon>
        <taxon>Psathyrellaceae</taxon>
        <taxon>Candolleomyces</taxon>
    </lineage>
</organism>
<evidence type="ECO:0000256" key="1">
    <source>
        <dbReference type="PROSITE-ProRule" id="PRU00221"/>
    </source>
</evidence>
<dbReference type="SMART" id="SM00320">
    <property type="entry name" value="WD40"/>
    <property type="match status" value="3"/>
</dbReference>
<reference evidence="3" key="1">
    <citation type="submission" date="2022-06" db="EMBL/GenBank/DDBJ databases">
        <title>Genome Sequence of Candolleomyces eurysporus.</title>
        <authorList>
            <person name="Buettner E."/>
        </authorList>
    </citation>
    <scope>NUCLEOTIDE SEQUENCE</scope>
    <source>
        <strain evidence="3">VTCC 930004</strain>
    </source>
</reference>
<dbReference type="AlphaFoldDB" id="A0A9W8MB17"/>
<dbReference type="OrthoDB" id="10250769at2759"/>
<dbReference type="EMBL" id="JANBPK010001383">
    <property type="protein sequence ID" value="KAJ2923242.1"/>
    <property type="molecule type" value="Genomic_DNA"/>
</dbReference>